<proteinExistence type="predicted"/>
<dbReference type="EMBL" id="LRFC01000038">
    <property type="protein sequence ID" value="KZE64348.1"/>
    <property type="molecule type" value="Genomic_DNA"/>
</dbReference>
<accession>A0A163PZB4</accession>
<dbReference type="Proteomes" id="UP000076567">
    <property type="component" value="Unassembled WGS sequence"/>
</dbReference>
<sequence length="61" mass="7090">MCEKLEEIDYSCRAELEHTKQLIEISLKGLSIITKEVYMKLDEQAFGAERIVFKIKISIIT</sequence>
<keyword evidence="2" id="KW-1185">Reference proteome</keyword>
<name>A0A163PZB4_9BACL</name>
<comment type="caution">
    <text evidence="1">The sequence shown here is derived from an EMBL/GenBank/DDBJ whole genome shotgun (WGS) entry which is preliminary data.</text>
</comment>
<evidence type="ECO:0000313" key="1">
    <source>
        <dbReference type="EMBL" id="KZE64348.1"/>
    </source>
</evidence>
<gene>
    <name evidence="1" type="ORF">AWM68_14790</name>
</gene>
<reference evidence="2" key="1">
    <citation type="submission" date="2016-01" db="EMBL/GenBank/DDBJ databases">
        <title>Draft genome of Chromobacterium sp. F49.</title>
        <authorList>
            <person name="Hong K.W."/>
        </authorList>
    </citation>
    <scope>NUCLEOTIDE SEQUENCE [LARGE SCALE GENOMIC DNA]</scope>
    <source>
        <strain evidence="2">P7IIIA</strain>
    </source>
</reference>
<dbReference type="AlphaFoldDB" id="A0A163PZB4"/>
<organism evidence="1 2">
    <name type="scientific">Fictibacillus phosphorivorans</name>
    <dbReference type="NCBI Taxonomy" id="1221500"/>
    <lineage>
        <taxon>Bacteria</taxon>
        <taxon>Bacillati</taxon>
        <taxon>Bacillota</taxon>
        <taxon>Bacilli</taxon>
        <taxon>Bacillales</taxon>
        <taxon>Fictibacillaceae</taxon>
        <taxon>Fictibacillus</taxon>
    </lineage>
</organism>
<protein>
    <submittedName>
        <fullName evidence="1">Uncharacterized protein</fullName>
    </submittedName>
</protein>
<evidence type="ECO:0000313" key="2">
    <source>
        <dbReference type="Proteomes" id="UP000076567"/>
    </source>
</evidence>